<dbReference type="NCBIfam" id="TIGR03781">
    <property type="entry name" value="Bac_Flav_CT_K"/>
    <property type="match status" value="1"/>
</dbReference>
<dbReference type="RefSeq" id="WP_129606651.1">
    <property type="nucleotide sequence ID" value="NZ_SBLB01000014.1"/>
</dbReference>
<accession>A0A4V1RVE6</accession>
<feature type="transmembrane region" description="Helical" evidence="1">
    <location>
        <begin position="22"/>
        <end position="46"/>
    </location>
</feature>
<keyword evidence="3" id="KW-1185">Reference proteome</keyword>
<sequence>MNTNRSTAPFRYLTNLEDSFRLIRVVAIGIMILSVAFAAGVAWWAFDAVEKSREKIYVLDGSKSLTLALAQDMNVNRQAEAKDHIRAFHRLFFNLDPDETAIDAHIREAAYYGDASVMRLYSDLREKGYFSQLIQGNVIQKVEVDSIALTGSQSPFTIRTYARQLLVRANTITTRRLVTECNLIDIDRSDNNSHGFMIERLKVLENLDLETITRD</sequence>
<dbReference type="Proteomes" id="UP000290407">
    <property type="component" value="Unassembled WGS sequence"/>
</dbReference>
<dbReference type="InterPro" id="IPR022276">
    <property type="entry name" value="Conjug_transposon_TraK"/>
</dbReference>
<protein>
    <submittedName>
        <fullName evidence="2">Conjugative transposon protein TraK</fullName>
    </submittedName>
</protein>
<proteinExistence type="predicted"/>
<dbReference type="AlphaFoldDB" id="A0A4V1RVE6"/>
<dbReference type="EMBL" id="SBLB01000014">
    <property type="protein sequence ID" value="RYC66498.1"/>
    <property type="molecule type" value="Genomic_DNA"/>
</dbReference>
<keyword evidence="1" id="KW-1133">Transmembrane helix</keyword>
<comment type="caution">
    <text evidence="2">The sequence shown here is derived from an EMBL/GenBank/DDBJ whole genome shotgun (WGS) entry which is preliminary data.</text>
</comment>
<keyword evidence="1" id="KW-0472">Membrane</keyword>
<evidence type="ECO:0000256" key="1">
    <source>
        <dbReference type="SAM" id="Phobius"/>
    </source>
</evidence>
<evidence type="ECO:0000313" key="2">
    <source>
        <dbReference type="EMBL" id="RYC66498.1"/>
    </source>
</evidence>
<reference evidence="2 3" key="1">
    <citation type="submission" date="2019-01" db="EMBL/GenBank/DDBJ databases">
        <title>Spirosoma flava sp. nov., a propanil-degrading bacterium isolated from herbicide-contaminated soil.</title>
        <authorList>
            <person name="Zhang L."/>
            <person name="Jiang J.-D."/>
        </authorList>
    </citation>
    <scope>NUCLEOTIDE SEQUENCE [LARGE SCALE GENOMIC DNA]</scope>
    <source>
        <strain evidence="2 3">TY50</strain>
    </source>
</reference>
<evidence type="ECO:0000313" key="3">
    <source>
        <dbReference type="Proteomes" id="UP000290407"/>
    </source>
</evidence>
<keyword evidence="1" id="KW-0812">Transmembrane</keyword>
<organism evidence="2 3">
    <name type="scientific">Spirosoma sordidisoli</name>
    <dbReference type="NCBI Taxonomy" id="2502893"/>
    <lineage>
        <taxon>Bacteria</taxon>
        <taxon>Pseudomonadati</taxon>
        <taxon>Bacteroidota</taxon>
        <taxon>Cytophagia</taxon>
        <taxon>Cytophagales</taxon>
        <taxon>Cytophagaceae</taxon>
        <taxon>Spirosoma</taxon>
    </lineage>
</organism>
<gene>
    <name evidence="2" type="primary">traK</name>
    <name evidence="2" type="ORF">EQG79_29445</name>
</gene>
<name>A0A4V1RVE6_9BACT</name>